<dbReference type="SUPFAM" id="SSF57845">
    <property type="entry name" value="B-box zinc-binding domain"/>
    <property type="match status" value="1"/>
</dbReference>
<dbReference type="EMBL" id="JAIWYP010000001">
    <property type="protein sequence ID" value="KAH3892945.1"/>
    <property type="molecule type" value="Genomic_DNA"/>
</dbReference>
<dbReference type="CDD" id="cd00021">
    <property type="entry name" value="Bbox_SF"/>
    <property type="match status" value="1"/>
</dbReference>
<keyword evidence="1" id="KW-0863">Zinc-finger</keyword>
<keyword evidence="1" id="KW-0862">Zinc</keyword>
<accession>A0A9D4NEI7</accession>
<dbReference type="CDD" id="cd19757">
    <property type="entry name" value="Bbox1"/>
    <property type="match status" value="1"/>
</dbReference>
<reference evidence="3" key="1">
    <citation type="journal article" date="2019" name="bioRxiv">
        <title>The Genome of the Zebra Mussel, Dreissena polymorpha: A Resource for Invasive Species Research.</title>
        <authorList>
            <person name="McCartney M.A."/>
            <person name="Auch B."/>
            <person name="Kono T."/>
            <person name="Mallez S."/>
            <person name="Zhang Y."/>
            <person name="Obille A."/>
            <person name="Becker A."/>
            <person name="Abrahante J.E."/>
            <person name="Garbe J."/>
            <person name="Badalamenti J.P."/>
            <person name="Herman A."/>
            <person name="Mangelson H."/>
            <person name="Liachko I."/>
            <person name="Sullivan S."/>
            <person name="Sone E.D."/>
            <person name="Koren S."/>
            <person name="Silverstein K.A.T."/>
            <person name="Beckman K.B."/>
            <person name="Gohl D.M."/>
        </authorList>
    </citation>
    <scope>NUCLEOTIDE SEQUENCE</scope>
    <source>
        <strain evidence="3">Duluth1</strain>
        <tissue evidence="3">Whole animal</tissue>
    </source>
</reference>
<dbReference type="PROSITE" id="PS50119">
    <property type="entry name" value="ZF_BBOX"/>
    <property type="match status" value="1"/>
</dbReference>
<sequence length="1120" mass="124681">MSSILKASDDIGSVDYYCTSCCYKNFLKRAEFYCEGCQLCYCKKCIHSHNDLFFRHIKHGRDSVDRWPAAKDLPQQCKLHTYKQMDLYCFDHHQPFCSRCFSVAHRNCRVETRILDSVLSEQENKQAFIVQETSEHNVKIPRDEVQCFITGICALPDGVILADWDTKTVKLLDDHYQVVSNIKVAAAPWDICQVTSNEAALTAGKHIQFIRVNDKQLAEGRCFCLEKMNESAGIAHHEGSLFITSGTALHEYADNGRWIRQMYEDTSQLRTVWKCVVSPAGDKVYISQPSLHKLITLDMNGTILATFYDPGLLRPWGVCVAPKGQIIVCGDASDTVLLVDSDGKKKLATLATFSNGLRWPWSVYYTKHTDTILVGQWYDTIVVLKIKTEPGALIAPKIESPTDALIAPKIESPTDALIAPKIESPTDALIAPKIQSPTDALIAPKIESPTDALIAPKIQSPTDALIVPKIESPIDALIAPKIESPTDALIDPKIESPTDALIDPKIESPTDPLIAPKIESPTDALIAPKIESPTDALIAPKIQSPTDALIAPKIESPTDALIAPKIESPTDALIAPKIESPMTRDIKGLYEILQIDVMVECRSDLFPLFKRGCGALQGIVTRGKSILERPVFSEKESQMVSTRSVYVYTTSALMEDLKADCQEHLSPVKDFNLQELRIIFPALLIVTKDQHDKIKKSFSSINEDITSLGVLFVDKEQNTKDISQQDTTDSSEKVTKDISEKDTNDLFKKLGVLQSVAAQSHIMVTADHLLERAIFAVLKNLMEKCLNTYGSPKDMPDSEKKKTWQSIYTYARTAYKRCKVPTFERLTLPEITYKYPENIDNVLRSVLKIKGVLGCSKDIGYLEVLIDNEQDIDETTRRIQELLENTDVKCKMSYGKFRKFLSSGEGVFNGTMGGFAQKFADPENSNLVALISRHVAMANIQDSTVFLNVDNMIMGGRQIIPEEPEVDIFPIDVYTGFLQQCNTRFRTEDGMQLLHGKLLQLEDVENWIGEPVYIWGAQTSPGLGTLAEINMDVPNGFGIKIHDRNYGHSFCIDGDSGAMVCATDSSDGTETLYAIAMVVGKFILQDPHQPEIYNACLLSEAFKQFENSYGSAFELCSDDA</sequence>
<dbReference type="AlphaFoldDB" id="A0A9D4NEI7"/>
<evidence type="ECO:0000259" key="2">
    <source>
        <dbReference type="PROSITE" id="PS50119"/>
    </source>
</evidence>
<dbReference type="Gene3D" id="3.30.160.60">
    <property type="entry name" value="Classic Zinc Finger"/>
    <property type="match status" value="1"/>
</dbReference>
<keyword evidence="4" id="KW-1185">Reference proteome</keyword>
<organism evidence="3 4">
    <name type="scientific">Dreissena polymorpha</name>
    <name type="common">Zebra mussel</name>
    <name type="synonym">Mytilus polymorpha</name>
    <dbReference type="NCBI Taxonomy" id="45954"/>
    <lineage>
        <taxon>Eukaryota</taxon>
        <taxon>Metazoa</taxon>
        <taxon>Spiralia</taxon>
        <taxon>Lophotrochozoa</taxon>
        <taxon>Mollusca</taxon>
        <taxon>Bivalvia</taxon>
        <taxon>Autobranchia</taxon>
        <taxon>Heteroconchia</taxon>
        <taxon>Euheterodonta</taxon>
        <taxon>Imparidentia</taxon>
        <taxon>Neoheterodontei</taxon>
        <taxon>Myida</taxon>
        <taxon>Dreissenoidea</taxon>
        <taxon>Dreissenidae</taxon>
        <taxon>Dreissena</taxon>
    </lineage>
</organism>
<proteinExistence type="predicted"/>
<evidence type="ECO:0000313" key="3">
    <source>
        <dbReference type="EMBL" id="KAH3892945.1"/>
    </source>
</evidence>
<dbReference type="InterPro" id="IPR011042">
    <property type="entry name" value="6-blade_b-propeller_TolB-like"/>
</dbReference>
<evidence type="ECO:0000256" key="1">
    <source>
        <dbReference type="PROSITE-ProRule" id="PRU00024"/>
    </source>
</evidence>
<dbReference type="Proteomes" id="UP000828390">
    <property type="component" value="Unassembled WGS sequence"/>
</dbReference>
<name>A0A9D4NEI7_DREPO</name>
<reference evidence="3" key="2">
    <citation type="submission" date="2020-11" db="EMBL/GenBank/DDBJ databases">
        <authorList>
            <person name="McCartney M.A."/>
            <person name="Auch B."/>
            <person name="Kono T."/>
            <person name="Mallez S."/>
            <person name="Becker A."/>
            <person name="Gohl D.M."/>
            <person name="Silverstein K.A.T."/>
            <person name="Koren S."/>
            <person name="Bechman K.B."/>
            <person name="Herman A."/>
            <person name="Abrahante J.E."/>
            <person name="Garbe J."/>
        </authorList>
    </citation>
    <scope>NUCLEOTIDE SEQUENCE</scope>
    <source>
        <strain evidence="3">Duluth1</strain>
        <tissue evidence="3">Whole animal</tissue>
    </source>
</reference>
<protein>
    <recommendedName>
        <fullName evidence="2">B box-type domain-containing protein</fullName>
    </recommendedName>
</protein>
<keyword evidence="1" id="KW-0479">Metal-binding</keyword>
<dbReference type="InterPro" id="IPR000315">
    <property type="entry name" value="Znf_B-box"/>
</dbReference>
<dbReference type="SUPFAM" id="SSF75011">
    <property type="entry name" value="3-carboxy-cis,cis-mucoante lactonizing enzyme"/>
    <property type="match status" value="1"/>
</dbReference>
<dbReference type="GO" id="GO:0008270">
    <property type="term" value="F:zinc ion binding"/>
    <property type="evidence" value="ECO:0007669"/>
    <property type="project" value="UniProtKB-KW"/>
</dbReference>
<feature type="domain" description="B box-type" evidence="2">
    <location>
        <begin position="22"/>
        <end position="56"/>
    </location>
</feature>
<comment type="caution">
    <text evidence="3">The sequence shown here is derived from an EMBL/GenBank/DDBJ whole genome shotgun (WGS) entry which is preliminary data.</text>
</comment>
<evidence type="ECO:0000313" key="4">
    <source>
        <dbReference type="Proteomes" id="UP000828390"/>
    </source>
</evidence>
<dbReference type="Gene3D" id="2.120.10.30">
    <property type="entry name" value="TolB, C-terminal domain"/>
    <property type="match status" value="1"/>
</dbReference>
<gene>
    <name evidence="3" type="ORF">DPMN_017081</name>
</gene>